<reference evidence="3 4" key="2">
    <citation type="submission" date="2015-05" db="EMBL/GenBank/DDBJ databases">
        <authorList>
            <person name="Morales-Cruz A."/>
            <person name="Amrine K.C."/>
            <person name="Cantu D."/>
        </authorList>
    </citation>
    <scope>NUCLEOTIDE SEQUENCE [LARGE SCALE GENOMIC DNA]</scope>
    <source>
        <strain evidence="3">UCRPC4</strain>
    </source>
</reference>
<feature type="compositionally biased region" description="Acidic residues" evidence="1">
    <location>
        <begin position="452"/>
        <end position="463"/>
    </location>
</feature>
<dbReference type="Proteomes" id="UP000053317">
    <property type="component" value="Unassembled WGS sequence"/>
</dbReference>
<evidence type="ECO:0000313" key="4">
    <source>
        <dbReference type="Proteomes" id="UP000053317"/>
    </source>
</evidence>
<evidence type="ECO:0000313" key="3">
    <source>
        <dbReference type="EMBL" id="KKY27491.1"/>
    </source>
</evidence>
<proteinExistence type="predicted"/>
<dbReference type="EMBL" id="LCWF01000024">
    <property type="protein sequence ID" value="KKY27491.1"/>
    <property type="molecule type" value="Genomic_DNA"/>
</dbReference>
<protein>
    <recommendedName>
        <fullName evidence="5">Arylsulfotransferase</fullName>
    </recommendedName>
</protein>
<dbReference type="InterPro" id="IPR053143">
    <property type="entry name" value="Arylsulfate_ST"/>
</dbReference>
<feature type="chain" id="PRO_5002543961" description="Arylsulfotransferase" evidence="2">
    <location>
        <begin position="18"/>
        <end position="526"/>
    </location>
</feature>
<gene>
    <name evidence="3" type="ORF">UCRPC4_g01086</name>
</gene>
<reference evidence="3 4" key="1">
    <citation type="submission" date="2015-05" db="EMBL/GenBank/DDBJ databases">
        <title>Distinctive expansion of gene families associated with plant cell wall degradation and secondary metabolism in the genomes of grapevine trunk pathogens.</title>
        <authorList>
            <person name="Lawrence D.P."/>
            <person name="Travadon R."/>
            <person name="Rolshausen P.E."/>
            <person name="Baumgartner K."/>
        </authorList>
    </citation>
    <scope>NUCLEOTIDE SEQUENCE [LARGE SCALE GENOMIC DNA]</scope>
    <source>
        <strain evidence="3">UCRPC4</strain>
    </source>
</reference>
<dbReference type="AlphaFoldDB" id="A0A0G2EZK3"/>
<evidence type="ECO:0000256" key="1">
    <source>
        <dbReference type="SAM" id="MobiDB-lite"/>
    </source>
</evidence>
<dbReference type="InterPro" id="IPR011047">
    <property type="entry name" value="Quinoprotein_ADH-like_sf"/>
</dbReference>
<keyword evidence="2" id="KW-0732">Signal</keyword>
<accession>A0A0G2EZK3</accession>
<evidence type="ECO:0000256" key="2">
    <source>
        <dbReference type="SAM" id="SignalP"/>
    </source>
</evidence>
<keyword evidence="4" id="KW-1185">Reference proteome</keyword>
<dbReference type="SUPFAM" id="SSF50998">
    <property type="entry name" value="Quinoprotein alcohol dehydrogenase-like"/>
    <property type="match status" value="1"/>
</dbReference>
<organism evidence="3 4">
    <name type="scientific">Phaeomoniella chlamydospora</name>
    <name type="common">Phaeoacremonium chlamydosporum</name>
    <dbReference type="NCBI Taxonomy" id="158046"/>
    <lineage>
        <taxon>Eukaryota</taxon>
        <taxon>Fungi</taxon>
        <taxon>Dikarya</taxon>
        <taxon>Ascomycota</taxon>
        <taxon>Pezizomycotina</taxon>
        <taxon>Eurotiomycetes</taxon>
        <taxon>Chaetothyriomycetidae</taxon>
        <taxon>Phaeomoniellales</taxon>
        <taxon>Phaeomoniellaceae</taxon>
        <taxon>Phaeomoniella</taxon>
    </lineage>
</organism>
<name>A0A0G2EZK3_PHACM</name>
<feature type="region of interest" description="Disordered" evidence="1">
    <location>
        <begin position="438"/>
        <end position="463"/>
    </location>
</feature>
<comment type="caution">
    <text evidence="3">The sequence shown here is derived from an EMBL/GenBank/DDBJ whole genome shotgun (WGS) entry which is preliminary data.</text>
</comment>
<evidence type="ECO:0008006" key="5">
    <source>
        <dbReference type="Google" id="ProtNLM"/>
    </source>
</evidence>
<feature type="signal peptide" evidence="2">
    <location>
        <begin position="1"/>
        <end position="17"/>
    </location>
</feature>
<feature type="compositionally biased region" description="Low complexity" evidence="1">
    <location>
        <begin position="439"/>
        <end position="449"/>
    </location>
</feature>
<dbReference type="PANTHER" id="PTHR35340:SF8">
    <property type="entry name" value="ASST-DOMAIN-CONTAINING PROTEIN"/>
    <property type="match status" value="1"/>
</dbReference>
<dbReference type="InterPro" id="IPR039535">
    <property type="entry name" value="ASST-like"/>
</dbReference>
<dbReference type="Pfam" id="PF14269">
    <property type="entry name" value="Arylsulfotran_2"/>
    <property type="match status" value="1"/>
</dbReference>
<dbReference type="PANTHER" id="PTHR35340">
    <property type="entry name" value="PQQ ENZYME REPEAT PROTEIN-RELATED"/>
    <property type="match status" value="1"/>
</dbReference>
<dbReference type="OrthoDB" id="5427350at2759"/>
<sequence length="526" mass="57958">MGHACLFVLALITFTTASPSPDGEDFARFHTLPNLRPPLLNVTLFEPGLESPPTASYQPDQTGPAIYDNHGHLIWSGASSFPGRNAYDFRAVTPEARNQSELSFIISKNKYLPERPNGAAVRLNSAYELVEETAPLSGTPFFNIHEYNIINNGTSVLLVYSDPVKIDGIWVFDDGFAEIDLTTGTTLFKWNSLANLHLNSSYLKQPEPKATSEKNAWDWFHANSVDKNSDGDYIISSRHTSCIYKISGTDGSILWKLGGKDSHFDHIAGFNFLWQHDARFRFENTTTTIISLFNNAGTGDSIKGQATAPWSSALVVALETSITPMTARVLQRFDRPDHQRSIARGNVQILPNENVLVGWAADGYISEFSPSGSLALEARFVASKMISYRSYKFNFTGTPSTPPSTKSYVYGTSPKTATTVLYVSWNGATEVASWNFYGSSSSSSSSSKSDTTEEEEEEEEEEGLFSLLGNVAKSDFETMFMTNGYTPYIYAEALSTDGKAIGRSIIQASEIPQAWISLGFFICVNQ</sequence>